<dbReference type="STRING" id="1328760.A0A165FMN6"/>
<evidence type="ECO:0000256" key="1">
    <source>
        <dbReference type="ARBA" id="ARBA00012513"/>
    </source>
</evidence>
<accession>A0A165FMN6</accession>
<reference evidence="7 8" key="1">
    <citation type="journal article" date="2016" name="Fungal Biol.">
        <title>The genome of Xylona heveae provides a window into fungal endophytism.</title>
        <authorList>
            <person name="Gazis R."/>
            <person name="Kuo A."/>
            <person name="Riley R."/>
            <person name="LaButti K."/>
            <person name="Lipzen A."/>
            <person name="Lin J."/>
            <person name="Amirebrahimi M."/>
            <person name="Hesse C.N."/>
            <person name="Spatafora J.W."/>
            <person name="Henrissat B."/>
            <person name="Hainaut M."/>
            <person name="Grigoriev I.V."/>
            <person name="Hibbett D.S."/>
        </authorList>
    </citation>
    <scope>NUCLEOTIDE SEQUENCE [LARGE SCALE GENOMIC DNA]</scope>
    <source>
        <strain evidence="7 8">TC161</strain>
    </source>
</reference>
<dbReference type="OMA" id="ETYGQCK"/>
<keyword evidence="2" id="KW-0808">Transferase</keyword>
<dbReference type="PANTHER" id="PTHR43671:SF13">
    <property type="entry name" value="SERINE_THREONINE-PROTEIN KINASE NEK2"/>
    <property type="match status" value="1"/>
</dbReference>
<evidence type="ECO:0000313" key="8">
    <source>
        <dbReference type="Proteomes" id="UP000076632"/>
    </source>
</evidence>
<proteinExistence type="predicted"/>
<dbReference type="RefSeq" id="XP_018186717.1">
    <property type="nucleotide sequence ID" value="XM_018334393.1"/>
</dbReference>
<sequence>MNSSRHPQLGGRLSVSKYEHIEVLKHVPEVPGQRPNTNYKWLEGKDTVPKLWITRRRTDGKIFLARSFIYTLPAFAEAQESLLRLLNHPNLVSLVGIVRDREELGGDIDYAVWEYCERGTLNRLLSRRPDEFALEIPESLVWHVLAGMTQALLWLHFGQKISYPFNSHMQHDDDWQPVLMTDINPTKIYFCAPEGNETYGRVKLGGFQRALIALDRQHDRIMPLRVFKSESNKYLAPEVRGFMRPRTRAADIYALGAVLYEMMVGKAPTETGPTGAASLDTSSGGAHDYVQAIPSRYSFALRKIVYDMLRTNSPSRPTALDLNERVEEAMSVWKDTTEEGRKYVGTGERGDRIPAAYS</sequence>
<dbReference type="InterPro" id="IPR000719">
    <property type="entry name" value="Prot_kinase_dom"/>
</dbReference>
<dbReference type="OrthoDB" id="4062651at2759"/>
<dbReference type="InParanoid" id="A0A165FMN6"/>
<evidence type="ECO:0000256" key="4">
    <source>
        <dbReference type="ARBA" id="ARBA00022777"/>
    </source>
</evidence>
<dbReference type="InterPro" id="IPR050660">
    <property type="entry name" value="NEK_Ser/Thr_kinase"/>
</dbReference>
<dbReference type="PANTHER" id="PTHR43671">
    <property type="entry name" value="SERINE/THREONINE-PROTEIN KINASE NEK"/>
    <property type="match status" value="1"/>
</dbReference>
<dbReference type="PROSITE" id="PS50011">
    <property type="entry name" value="PROTEIN_KINASE_DOM"/>
    <property type="match status" value="1"/>
</dbReference>
<dbReference type="Proteomes" id="UP000076632">
    <property type="component" value="Unassembled WGS sequence"/>
</dbReference>
<keyword evidence="5" id="KW-0067">ATP-binding</keyword>
<dbReference type="Gene3D" id="1.10.510.10">
    <property type="entry name" value="Transferase(Phosphotransferase) domain 1"/>
    <property type="match status" value="1"/>
</dbReference>
<dbReference type="EMBL" id="KV407461">
    <property type="protein sequence ID" value="KZF21162.1"/>
    <property type="molecule type" value="Genomic_DNA"/>
</dbReference>
<dbReference type="SMART" id="SM00220">
    <property type="entry name" value="S_TKc"/>
    <property type="match status" value="1"/>
</dbReference>
<evidence type="ECO:0000256" key="2">
    <source>
        <dbReference type="ARBA" id="ARBA00022679"/>
    </source>
</evidence>
<evidence type="ECO:0000259" key="6">
    <source>
        <dbReference type="PROSITE" id="PS50011"/>
    </source>
</evidence>
<gene>
    <name evidence="7" type="ORF">L228DRAFT_262212</name>
</gene>
<keyword evidence="3" id="KW-0547">Nucleotide-binding</keyword>
<protein>
    <recommendedName>
        <fullName evidence="1">non-specific serine/threonine protein kinase</fullName>
        <ecNumber evidence="1">2.7.11.1</ecNumber>
    </recommendedName>
</protein>
<feature type="domain" description="Protein kinase" evidence="6">
    <location>
        <begin position="37"/>
        <end position="330"/>
    </location>
</feature>
<dbReference type="InterPro" id="IPR011009">
    <property type="entry name" value="Kinase-like_dom_sf"/>
</dbReference>
<dbReference type="GO" id="GO:0005524">
    <property type="term" value="F:ATP binding"/>
    <property type="evidence" value="ECO:0007669"/>
    <property type="project" value="UniProtKB-KW"/>
</dbReference>
<name>A0A165FMN6_XYLHT</name>
<evidence type="ECO:0000313" key="7">
    <source>
        <dbReference type="EMBL" id="KZF21162.1"/>
    </source>
</evidence>
<dbReference type="EC" id="2.7.11.1" evidence="1"/>
<evidence type="ECO:0000256" key="3">
    <source>
        <dbReference type="ARBA" id="ARBA00022741"/>
    </source>
</evidence>
<evidence type="ECO:0000256" key="5">
    <source>
        <dbReference type="ARBA" id="ARBA00022840"/>
    </source>
</evidence>
<keyword evidence="4 7" id="KW-0418">Kinase</keyword>
<dbReference type="GeneID" id="28899530"/>
<dbReference type="GO" id="GO:0004674">
    <property type="term" value="F:protein serine/threonine kinase activity"/>
    <property type="evidence" value="ECO:0007669"/>
    <property type="project" value="UniProtKB-EC"/>
</dbReference>
<organism evidence="7 8">
    <name type="scientific">Xylona heveae (strain CBS 132557 / TC161)</name>
    <dbReference type="NCBI Taxonomy" id="1328760"/>
    <lineage>
        <taxon>Eukaryota</taxon>
        <taxon>Fungi</taxon>
        <taxon>Dikarya</taxon>
        <taxon>Ascomycota</taxon>
        <taxon>Pezizomycotina</taxon>
        <taxon>Xylonomycetes</taxon>
        <taxon>Xylonales</taxon>
        <taxon>Xylonaceae</taxon>
        <taxon>Xylona</taxon>
    </lineage>
</organism>
<dbReference type="SUPFAM" id="SSF56112">
    <property type="entry name" value="Protein kinase-like (PK-like)"/>
    <property type="match status" value="1"/>
</dbReference>
<keyword evidence="8" id="KW-1185">Reference proteome</keyword>
<dbReference type="AlphaFoldDB" id="A0A165FMN6"/>